<gene>
    <name evidence="1" type="ORF">Aglo03_14140</name>
</gene>
<keyword evidence="2" id="KW-1185">Reference proteome</keyword>
<name>A0A9W6QLQ6_9PSEU</name>
<dbReference type="EMBL" id="BSSD01000001">
    <property type="protein sequence ID" value="GLW90598.1"/>
    <property type="molecule type" value="Genomic_DNA"/>
</dbReference>
<comment type="caution">
    <text evidence="1">The sequence shown here is derived from an EMBL/GenBank/DDBJ whole genome shotgun (WGS) entry which is preliminary data.</text>
</comment>
<dbReference type="AlphaFoldDB" id="A0A9W6QLQ6"/>
<dbReference type="Proteomes" id="UP001165042">
    <property type="component" value="Unassembled WGS sequence"/>
</dbReference>
<proteinExistence type="predicted"/>
<protein>
    <submittedName>
        <fullName evidence="1">Uncharacterized protein</fullName>
    </submittedName>
</protein>
<evidence type="ECO:0000313" key="1">
    <source>
        <dbReference type="EMBL" id="GLW90598.1"/>
    </source>
</evidence>
<organism evidence="1 2">
    <name type="scientific">Actinokineospora globicatena</name>
    <dbReference type="NCBI Taxonomy" id="103729"/>
    <lineage>
        <taxon>Bacteria</taxon>
        <taxon>Bacillati</taxon>
        <taxon>Actinomycetota</taxon>
        <taxon>Actinomycetes</taxon>
        <taxon>Pseudonocardiales</taxon>
        <taxon>Pseudonocardiaceae</taxon>
        <taxon>Actinokineospora</taxon>
    </lineage>
</organism>
<sequence length="191" mass="20771">MVLDVKWVCLGSRVAGVVTVPHLPGADAPRLVEDRHRWRLPAELIANGAPGGDWADDPAIGCWAEAAHPQQDAVRVVEAGAAGRGLVSVAVTRRRLVVMFPRKLLADAPDTRPRGMFGRPKGNRTDWAEGDIPHIQFSVPQDRIAGYHTALVGRSIPAPRFLAVTFTDGSVLFIRCDKPDPHVEKIRALTT</sequence>
<evidence type="ECO:0000313" key="2">
    <source>
        <dbReference type="Proteomes" id="UP001165042"/>
    </source>
</evidence>
<accession>A0A9W6QLQ6</accession>
<reference evidence="1" key="1">
    <citation type="submission" date="2023-02" db="EMBL/GenBank/DDBJ databases">
        <title>Actinokineospora globicatena NBRC 15670.</title>
        <authorList>
            <person name="Ichikawa N."/>
            <person name="Sato H."/>
            <person name="Tonouchi N."/>
        </authorList>
    </citation>
    <scope>NUCLEOTIDE SEQUENCE</scope>
    <source>
        <strain evidence="1">NBRC 15670</strain>
    </source>
</reference>